<comment type="caution">
    <text evidence="2">The sequence shown here is derived from an EMBL/GenBank/DDBJ whole genome shotgun (WGS) entry which is preliminary data.</text>
</comment>
<evidence type="ECO:0000313" key="3">
    <source>
        <dbReference type="Proteomes" id="UP000594638"/>
    </source>
</evidence>
<dbReference type="OrthoDB" id="927184at2759"/>
<reference evidence="2 3" key="1">
    <citation type="submission" date="2019-12" db="EMBL/GenBank/DDBJ databases">
        <authorList>
            <person name="Alioto T."/>
            <person name="Alioto T."/>
            <person name="Gomez Garrido J."/>
        </authorList>
    </citation>
    <scope>NUCLEOTIDE SEQUENCE [LARGE SCALE GENOMIC DNA]</scope>
</reference>
<gene>
    <name evidence="2" type="ORF">OLEA9_A093818</name>
</gene>
<evidence type="ECO:0000313" key="2">
    <source>
        <dbReference type="EMBL" id="CAA2975156.1"/>
    </source>
</evidence>
<feature type="region of interest" description="Disordered" evidence="1">
    <location>
        <begin position="155"/>
        <end position="174"/>
    </location>
</feature>
<proteinExistence type="predicted"/>
<dbReference type="Gramene" id="OE9A093818T1">
    <property type="protein sequence ID" value="OE9A093818C1"/>
    <property type="gene ID" value="OE9A093818"/>
</dbReference>
<dbReference type="EMBL" id="CACTIH010002235">
    <property type="protein sequence ID" value="CAA2975156.1"/>
    <property type="molecule type" value="Genomic_DNA"/>
</dbReference>
<name>A0A8S0R8S2_OLEEU</name>
<dbReference type="Proteomes" id="UP000594638">
    <property type="component" value="Unassembled WGS sequence"/>
</dbReference>
<keyword evidence="3" id="KW-1185">Reference proteome</keyword>
<organism evidence="2 3">
    <name type="scientific">Olea europaea subsp. europaea</name>
    <dbReference type="NCBI Taxonomy" id="158383"/>
    <lineage>
        <taxon>Eukaryota</taxon>
        <taxon>Viridiplantae</taxon>
        <taxon>Streptophyta</taxon>
        <taxon>Embryophyta</taxon>
        <taxon>Tracheophyta</taxon>
        <taxon>Spermatophyta</taxon>
        <taxon>Magnoliopsida</taxon>
        <taxon>eudicotyledons</taxon>
        <taxon>Gunneridae</taxon>
        <taxon>Pentapetalae</taxon>
        <taxon>asterids</taxon>
        <taxon>lamiids</taxon>
        <taxon>Lamiales</taxon>
        <taxon>Oleaceae</taxon>
        <taxon>Oleeae</taxon>
        <taxon>Olea</taxon>
    </lineage>
</organism>
<feature type="region of interest" description="Disordered" evidence="1">
    <location>
        <begin position="46"/>
        <end position="66"/>
    </location>
</feature>
<evidence type="ECO:0000256" key="1">
    <source>
        <dbReference type="SAM" id="MobiDB-lite"/>
    </source>
</evidence>
<sequence>MTTLHAINKTKVGESSMAYNLDMDNNKENKDRMEMELARDKNLDEDGTIASKTSGSNPIMLGGDNPVKPVDGSYLIDGVQTREEVEIEEREANLNEDLLVTIENNEQINVMATHIMERTEDVEGVKEIDEEIQKETREHGIPEVDIIVSDTEVEAYEENSTQGQKLYKGSKQTL</sequence>
<accession>A0A8S0R8S2</accession>
<dbReference type="AlphaFoldDB" id="A0A8S0R8S2"/>
<feature type="compositionally biased region" description="Polar residues" evidence="1">
    <location>
        <begin position="158"/>
        <end position="174"/>
    </location>
</feature>
<protein>
    <submittedName>
        <fullName evidence="2">Uncharacterized protein</fullName>
    </submittedName>
</protein>